<evidence type="ECO:0000313" key="7">
    <source>
        <dbReference type="EMBL" id="KAF4351233.1"/>
    </source>
</evidence>
<protein>
    <submittedName>
        <fullName evidence="8">Uncharacterized protein</fullName>
    </submittedName>
</protein>
<dbReference type="Pfam" id="PF05055">
    <property type="entry name" value="DUF677"/>
    <property type="match status" value="1"/>
</dbReference>
<dbReference type="AlphaFoldDB" id="A0A7J6FYA1"/>
<keyword evidence="3 6" id="KW-0812">Transmembrane</keyword>
<comment type="caution">
    <text evidence="8">The sequence shown here is derived from an EMBL/GenBank/DDBJ whole genome shotgun (WGS) entry which is preliminary data.</text>
</comment>
<evidence type="ECO:0000256" key="3">
    <source>
        <dbReference type="ARBA" id="ARBA00022692"/>
    </source>
</evidence>
<dbReference type="EMBL" id="JAATIP010000343">
    <property type="protein sequence ID" value="KAF4351233.1"/>
    <property type="molecule type" value="Genomic_DNA"/>
</dbReference>
<comment type="subcellular location">
    <subcellularLocation>
        <location evidence="1">Membrane</location>
    </subcellularLocation>
</comment>
<evidence type="ECO:0000256" key="6">
    <source>
        <dbReference type="SAM" id="Phobius"/>
    </source>
</evidence>
<keyword evidence="4 6" id="KW-1133">Transmembrane helix</keyword>
<dbReference type="Proteomes" id="UP000525078">
    <property type="component" value="Unassembled WGS sequence"/>
</dbReference>
<gene>
    <name evidence="7" type="ORF">F8388_000409</name>
    <name evidence="8" type="ORF">G4B88_022219</name>
</gene>
<name>A0A7J6FYA1_CANSA</name>
<evidence type="ECO:0000256" key="2">
    <source>
        <dbReference type="ARBA" id="ARBA00009074"/>
    </source>
</evidence>
<evidence type="ECO:0000313" key="8">
    <source>
        <dbReference type="EMBL" id="KAF4375572.1"/>
    </source>
</evidence>
<dbReference type="GO" id="GO:0016020">
    <property type="term" value="C:membrane"/>
    <property type="evidence" value="ECO:0007669"/>
    <property type="project" value="UniProtKB-SubCell"/>
</dbReference>
<evidence type="ECO:0000256" key="4">
    <source>
        <dbReference type="ARBA" id="ARBA00022989"/>
    </source>
</evidence>
<evidence type="ECO:0000313" key="10">
    <source>
        <dbReference type="Proteomes" id="UP000583929"/>
    </source>
</evidence>
<dbReference type="EMBL" id="JAATIQ010000162">
    <property type="protein sequence ID" value="KAF4375572.1"/>
    <property type="molecule type" value="Genomic_DNA"/>
</dbReference>
<evidence type="ECO:0000256" key="5">
    <source>
        <dbReference type="ARBA" id="ARBA00023136"/>
    </source>
</evidence>
<accession>A0A7J6FYA1</accession>
<feature type="transmembrane region" description="Helical" evidence="6">
    <location>
        <begin position="199"/>
        <end position="221"/>
    </location>
</feature>
<organism evidence="8 10">
    <name type="scientific">Cannabis sativa</name>
    <name type="common">Hemp</name>
    <name type="synonym">Marijuana</name>
    <dbReference type="NCBI Taxonomy" id="3483"/>
    <lineage>
        <taxon>Eukaryota</taxon>
        <taxon>Viridiplantae</taxon>
        <taxon>Streptophyta</taxon>
        <taxon>Embryophyta</taxon>
        <taxon>Tracheophyta</taxon>
        <taxon>Spermatophyta</taxon>
        <taxon>Magnoliopsida</taxon>
        <taxon>eudicotyledons</taxon>
        <taxon>Gunneridae</taxon>
        <taxon>Pentapetalae</taxon>
        <taxon>rosids</taxon>
        <taxon>fabids</taxon>
        <taxon>Rosales</taxon>
        <taxon>Cannabaceae</taxon>
        <taxon>Cannabis</taxon>
    </lineage>
</organism>
<keyword evidence="5 6" id="KW-0472">Membrane</keyword>
<keyword evidence="10" id="KW-1185">Reference proteome</keyword>
<dbReference type="Proteomes" id="UP000583929">
    <property type="component" value="Unassembled WGS sequence"/>
</dbReference>
<dbReference type="PANTHER" id="PTHR31113:SF2">
    <property type="entry name" value="OS04G0423200 PROTEIN"/>
    <property type="match status" value="1"/>
</dbReference>
<reference evidence="9 10" key="1">
    <citation type="journal article" date="2020" name="bioRxiv">
        <title>Sequence and annotation of 42 cannabis genomes reveals extensive copy number variation in cannabinoid synthesis and pathogen resistance genes.</title>
        <authorList>
            <person name="Mckernan K.J."/>
            <person name="Helbert Y."/>
            <person name="Kane L.T."/>
            <person name="Ebling H."/>
            <person name="Zhang L."/>
            <person name="Liu B."/>
            <person name="Eaton Z."/>
            <person name="Mclaughlin S."/>
            <person name="Kingan S."/>
            <person name="Baybayan P."/>
            <person name="Concepcion G."/>
            <person name="Jordan M."/>
            <person name="Riva A."/>
            <person name="Barbazuk W."/>
            <person name="Harkins T."/>
        </authorList>
    </citation>
    <scope>NUCLEOTIDE SEQUENCE [LARGE SCALE GENOMIC DNA]</scope>
    <source>
        <strain evidence="9 10">cv. Jamaican Lion 4</strain>
        <strain evidence="8">Father</strain>
        <strain evidence="7">Mother</strain>
        <tissue evidence="8">Leaf</tissue>
    </source>
</reference>
<dbReference type="PANTHER" id="PTHR31113">
    <property type="entry name" value="UPF0496 PROTEIN 3-RELATED"/>
    <property type="match status" value="1"/>
</dbReference>
<proteinExistence type="inferred from homology"/>
<evidence type="ECO:0000256" key="1">
    <source>
        <dbReference type="ARBA" id="ARBA00004370"/>
    </source>
</evidence>
<dbReference type="InterPro" id="IPR007749">
    <property type="entry name" value="DUF677"/>
</dbReference>
<sequence length="343" mass="39154">MWAKLKFSKIVKLGLVEKESRQVDKSLNVINEEYVNALRTKSFGELLNKANHQSSSSLCHNKCFETLLEPSQEFIPSILESSSTLILSKNIPQLKTLLLNYFDITAEASKFCSHLLKGINQIQSTYLLIITQVFDRIIDCDGDDVKLIISELNYSIFSSPNKFGFKLIHEKCSSILHRLKSMRKKVTKKIKIIKCFQKGFGICITLAAHAASFVFVGPVFFSFPIKRTAGKLSSLPFLRSGALRKVGDQLDLAAKGTYILDREFDTMSRLMVRVQNGLEHNKTILESFLERREHSFCLEVVKDVINKGDLGFRRHVEELKEHVYLCLVNINRARTLVMKEIMN</sequence>
<comment type="similarity">
    <text evidence="2">Belongs to the UPF0496 family.</text>
</comment>
<evidence type="ECO:0000313" key="9">
    <source>
        <dbReference type="Proteomes" id="UP000525078"/>
    </source>
</evidence>